<feature type="compositionally biased region" description="Basic and acidic residues" evidence="9">
    <location>
        <begin position="943"/>
        <end position="966"/>
    </location>
</feature>
<comment type="caution">
    <text evidence="10">The sequence shown here is derived from an EMBL/GenBank/DDBJ whole genome shotgun (WGS) entry which is preliminary data.</text>
</comment>
<feature type="compositionally biased region" description="Acidic residues" evidence="9">
    <location>
        <begin position="466"/>
        <end position="505"/>
    </location>
</feature>
<evidence type="ECO:0000256" key="1">
    <source>
        <dbReference type="ARBA" id="ARBA00004230"/>
    </source>
</evidence>
<keyword evidence="11" id="KW-1185">Reference proteome</keyword>
<keyword evidence="6" id="KW-0969">Cilium</keyword>
<evidence type="ECO:0000256" key="3">
    <source>
        <dbReference type="ARBA" id="ARBA00022490"/>
    </source>
</evidence>
<dbReference type="SMART" id="SM00698">
    <property type="entry name" value="MORN"/>
    <property type="match status" value="8"/>
</dbReference>
<evidence type="ECO:0000256" key="4">
    <source>
        <dbReference type="ARBA" id="ARBA00022737"/>
    </source>
</evidence>
<evidence type="ECO:0000256" key="8">
    <source>
        <dbReference type="ARBA" id="ARBA00023273"/>
    </source>
</evidence>
<comment type="subcellular location">
    <subcellularLocation>
        <location evidence="1">Cell projection</location>
        <location evidence="1">Cilium</location>
        <location evidence="1">Flagellum</location>
    </subcellularLocation>
    <subcellularLocation>
        <location evidence="2">Cytoplasm</location>
        <location evidence="2">Cytoskeleton</location>
        <location evidence="2">Cilium axoneme</location>
    </subcellularLocation>
</comment>
<evidence type="ECO:0000256" key="9">
    <source>
        <dbReference type="SAM" id="MobiDB-lite"/>
    </source>
</evidence>
<feature type="region of interest" description="Disordered" evidence="9">
    <location>
        <begin position="1"/>
        <end position="26"/>
    </location>
</feature>
<evidence type="ECO:0000313" key="10">
    <source>
        <dbReference type="EMBL" id="CAK9043150.1"/>
    </source>
</evidence>
<name>A0ABP0LVC9_9DINO</name>
<protein>
    <submittedName>
        <fullName evidence="10">Uncharacterized protein</fullName>
    </submittedName>
</protein>
<feature type="compositionally biased region" description="Basic residues" evidence="9">
    <location>
        <begin position="1"/>
        <end position="21"/>
    </location>
</feature>
<dbReference type="Proteomes" id="UP001642484">
    <property type="component" value="Unassembled WGS sequence"/>
</dbReference>
<dbReference type="InterPro" id="IPR003409">
    <property type="entry name" value="MORN"/>
</dbReference>
<accession>A0ABP0LVC9</accession>
<feature type="region of interest" description="Disordered" evidence="9">
    <location>
        <begin position="422"/>
        <end position="554"/>
    </location>
</feature>
<evidence type="ECO:0000256" key="7">
    <source>
        <dbReference type="ARBA" id="ARBA00023212"/>
    </source>
</evidence>
<gene>
    <name evidence="10" type="ORF">CCMP2556_LOCUS22876</name>
</gene>
<evidence type="ECO:0000256" key="6">
    <source>
        <dbReference type="ARBA" id="ARBA00023069"/>
    </source>
</evidence>
<keyword evidence="5" id="KW-0282">Flagellum</keyword>
<dbReference type="PANTHER" id="PTHR46613:SF1">
    <property type="entry name" value="RADIAL SPOKE HEAD 10 HOMOLOG B-RELATED"/>
    <property type="match status" value="1"/>
</dbReference>
<dbReference type="Gene3D" id="2.20.110.10">
    <property type="entry name" value="Histone H3 K4-specific methyltransferase SET7/9 N-terminal domain"/>
    <property type="match status" value="4"/>
</dbReference>
<keyword evidence="8" id="KW-0966">Cell projection</keyword>
<keyword evidence="7" id="KW-0206">Cytoskeleton</keyword>
<feature type="compositionally biased region" description="Low complexity" evidence="9">
    <location>
        <begin position="518"/>
        <end position="539"/>
    </location>
</feature>
<feature type="compositionally biased region" description="Pro residues" evidence="9">
    <location>
        <begin position="798"/>
        <end position="813"/>
    </location>
</feature>
<reference evidence="10 11" key="1">
    <citation type="submission" date="2024-02" db="EMBL/GenBank/DDBJ databases">
        <authorList>
            <person name="Chen Y."/>
            <person name="Shah S."/>
            <person name="Dougan E. K."/>
            <person name="Thang M."/>
            <person name="Chan C."/>
        </authorList>
    </citation>
    <scope>NUCLEOTIDE SEQUENCE [LARGE SCALE GENOMIC DNA]</scope>
</reference>
<keyword evidence="3" id="KW-0963">Cytoplasm</keyword>
<dbReference type="PANTHER" id="PTHR46613">
    <property type="entry name" value="RADIAL SPOKE HEAD 10 HOMOLOG B-RELATED"/>
    <property type="match status" value="1"/>
</dbReference>
<feature type="region of interest" description="Disordered" evidence="9">
    <location>
        <begin position="750"/>
        <end position="820"/>
    </location>
</feature>
<sequence>MAGSKKKAVVAPKKPKKKKEKKPPETLVEEEKIVTVTFGDHEYTGYVKADSLSRRFLEGAASKYVWQNGCRYEGPFLQSEIEGEGKYTWPDGSTYQGYLRNGKRHGYGVFTAADGITKYQGQWFEGKRHGKGRLIFDADGESFYDGDWCDGCKHGEGRQVWPSKNTYEGHWEEGRMHGFGTMTWSDNGMLEVYTGQWAHNVPQGQGKYTWHASGDATFGKEMPVQQTNNSFQGTWSQGLRSGYGTFQFANGAKYEGQWTDNVKHGEGRYTFEDGRIYAGEFISDNMATPCAQHHESTSSQALNLGGVDNPVRRCIEIADLAGFCMPNDRIITDPAELTGFNEPSDVFREIYNILLRHLGDLKKVYASMRNAIHRPGDDPWLVYMFHLWMLVRDVGILAPDCPLARVDRRIVCGLRQHGEAFPEDVGDLRPFTPRSLQNRVPGDAEQPKLSRRASKVGDEGLGTEAAAEDQDPLDEDEYEDEEEGDEEDEDAEEADADVDDGDADVEDKKSSRSRTSRTSRQSRTSKQSRTSRLSRTKSQGNVAGSRRPTIQSLGTRQLSSIGPIDFFFEQNKFWRLADAEAASRLIDVHSPNAPLMFRHFLEALVRMTQVAYPEKQGLESMLKGLLRERILPKVDDPLALESRGPFEFFADMNVMQVLDSFQTKLWEVFKDNAAGVGVYALPQWAQLLDIEEESGRSQPYRRTTARHFGGQQRRVHVQARMDVTIRVKDALSILFYSDLLSLGDIEHLKSHPSDSIFPDPREEDLPAFSGTPDTEERSSMKNTNPEFATEKDPKEAPSGPPGPAVDPRTPTPPDANIEGAASPSLVKDSAFQVEALEEFRQQSFKADWLEVVAILTEVFRPPSSKRIHWALDESSAAEELSLLDYLETELTFPEFQRLLLRIANIPAEKVTHTASLPSHACLDVFLNQVFIPAVESAPSKVPPEPEFRSETVEPVEPHQEQAKEEQEPGAAEGAEEEPEAKEAVKVATPRFWLGFCDPYHLDVAASATPRSWPEEYADQVLDW</sequence>
<organism evidence="10 11">
    <name type="scientific">Durusdinium trenchii</name>
    <dbReference type="NCBI Taxonomy" id="1381693"/>
    <lineage>
        <taxon>Eukaryota</taxon>
        <taxon>Sar</taxon>
        <taxon>Alveolata</taxon>
        <taxon>Dinophyceae</taxon>
        <taxon>Suessiales</taxon>
        <taxon>Symbiodiniaceae</taxon>
        <taxon>Durusdinium</taxon>
    </lineage>
</organism>
<proteinExistence type="predicted"/>
<dbReference type="Pfam" id="PF02493">
    <property type="entry name" value="MORN"/>
    <property type="match status" value="8"/>
</dbReference>
<dbReference type="SUPFAM" id="SSF82185">
    <property type="entry name" value="Histone H3 K4-specific methyltransferase SET7/9 N-terminal domain"/>
    <property type="match status" value="2"/>
</dbReference>
<dbReference type="EMBL" id="CAXAMN010014380">
    <property type="protein sequence ID" value="CAK9043150.1"/>
    <property type="molecule type" value="Genomic_DNA"/>
</dbReference>
<evidence type="ECO:0000313" key="11">
    <source>
        <dbReference type="Proteomes" id="UP001642484"/>
    </source>
</evidence>
<evidence type="ECO:0000256" key="2">
    <source>
        <dbReference type="ARBA" id="ARBA00004430"/>
    </source>
</evidence>
<evidence type="ECO:0000256" key="5">
    <source>
        <dbReference type="ARBA" id="ARBA00022846"/>
    </source>
</evidence>
<keyword evidence="4" id="KW-0677">Repeat</keyword>
<feature type="region of interest" description="Disordered" evidence="9">
    <location>
        <begin position="937"/>
        <end position="983"/>
    </location>
</feature>